<name>F4N290_YEREN</name>
<dbReference type="EMBL" id="FR718684">
    <property type="protein sequence ID" value="CBX72198.1"/>
    <property type="molecule type" value="Genomic_DNA"/>
</dbReference>
<sequence length="43" mass="5002">MILLSNNKKPEIRGFMQLDPVCRKAASVQLSDKYFFQIEIESI</sequence>
<evidence type="ECO:0000313" key="1">
    <source>
        <dbReference type="EMBL" id="CBX72198.1"/>
    </source>
</evidence>
<accession>F4N290</accession>
<dbReference type="AlphaFoldDB" id="F4N290"/>
<organism evidence="1">
    <name type="scientific">Yersinia enterocolitica W22703</name>
    <dbReference type="NCBI Taxonomy" id="913028"/>
    <lineage>
        <taxon>Bacteria</taxon>
        <taxon>Pseudomonadati</taxon>
        <taxon>Pseudomonadota</taxon>
        <taxon>Gammaproteobacteria</taxon>
        <taxon>Enterobacterales</taxon>
        <taxon>Yersiniaceae</taxon>
        <taxon>Yersinia</taxon>
    </lineage>
</organism>
<proteinExistence type="predicted"/>
<gene>
    <name evidence="1" type="ORF">YEW_GV30130</name>
</gene>
<protein>
    <submittedName>
        <fullName evidence="1">Uncharacterized protein</fullName>
    </submittedName>
</protein>
<reference evidence="1" key="1">
    <citation type="journal article" date="2011" name="BMC Genomics">
        <title>Shotgun sequencing of Yersinia enterocolitica strain W22703 (biotype 2, serotype O:9): genomic evidence for oscillation between invertebrates and mammals.</title>
        <authorList>
            <person name="Fuchs T.M."/>
            <person name="Brandt K."/>
            <person name="Starke M."/>
            <person name="Rattei T."/>
        </authorList>
    </citation>
    <scope>NUCLEOTIDE SEQUENCE</scope>
</reference>